<dbReference type="EMBL" id="VSSQ01000227">
    <property type="protein sequence ID" value="MPL86799.1"/>
    <property type="molecule type" value="Genomic_DNA"/>
</dbReference>
<gene>
    <name evidence="6" type="ORF">SDC9_32786</name>
</gene>
<dbReference type="Pfam" id="PF00877">
    <property type="entry name" value="NLPC_P60"/>
    <property type="match status" value="1"/>
</dbReference>
<dbReference type="GO" id="GO:0006508">
    <property type="term" value="P:proteolysis"/>
    <property type="evidence" value="ECO:0007669"/>
    <property type="project" value="UniProtKB-KW"/>
</dbReference>
<dbReference type="SUPFAM" id="SSF47090">
    <property type="entry name" value="PGBD-like"/>
    <property type="match status" value="1"/>
</dbReference>
<dbReference type="PANTHER" id="PTHR47053:SF1">
    <property type="entry name" value="MUREIN DD-ENDOPEPTIDASE MEPH-RELATED"/>
    <property type="match status" value="1"/>
</dbReference>
<dbReference type="SUPFAM" id="SSF54001">
    <property type="entry name" value="Cysteine proteinases"/>
    <property type="match status" value="1"/>
</dbReference>
<dbReference type="InterPro" id="IPR036366">
    <property type="entry name" value="PGBDSf"/>
</dbReference>
<dbReference type="PROSITE" id="PS51935">
    <property type="entry name" value="NLPC_P60"/>
    <property type="match status" value="1"/>
</dbReference>
<dbReference type="InterPro" id="IPR036365">
    <property type="entry name" value="PGBD-like_sf"/>
</dbReference>
<keyword evidence="2" id="KW-0645">Protease</keyword>
<protein>
    <recommendedName>
        <fullName evidence="5">NlpC/P60 domain-containing protein</fullName>
    </recommendedName>
</protein>
<evidence type="ECO:0000256" key="1">
    <source>
        <dbReference type="ARBA" id="ARBA00007074"/>
    </source>
</evidence>
<comment type="similarity">
    <text evidence="1">Belongs to the peptidase C40 family.</text>
</comment>
<comment type="caution">
    <text evidence="6">The sequence shown here is derived from an EMBL/GenBank/DDBJ whole genome shotgun (WGS) entry which is preliminary data.</text>
</comment>
<accession>A0A644V635</accession>
<dbReference type="Gene3D" id="3.90.1720.10">
    <property type="entry name" value="endopeptidase domain like (from Nostoc punctiforme)"/>
    <property type="match status" value="1"/>
</dbReference>
<feature type="domain" description="NlpC/P60" evidence="5">
    <location>
        <begin position="100"/>
        <end position="221"/>
    </location>
</feature>
<evidence type="ECO:0000259" key="5">
    <source>
        <dbReference type="PROSITE" id="PS51935"/>
    </source>
</evidence>
<evidence type="ECO:0000256" key="3">
    <source>
        <dbReference type="ARBA" id="ARBA00022801"/>
    </source>
</evidence>
<dbReference type="InterPro" id="IPR000064">
    <property type="entry name" value="NLP_P60_dom"/>
</dbReference>
<evidence type="ECO:0000313" key="6">
    <source>
        <dbReference type="EMBL" id="MPL86799.1"/>
    </source>
</evidence>
<organism evidence="6">
    <name type="scientific">bioreactor metagenome</name>
    <dbReference type="NCBI Taxonomy" id="1076179"/>
    <lineage>
        <taxon>unclassified sequences</taxon>
        <taxon>metagenomes</taxon>
        <taxon>ecological metagenomes</taxon>
    </lineage>
</organism>
<evidence type="ECO:0000256" key="2">
    <source>
        <dbReference type="ARBA" id="ARBA00022670"/>
    </source>
</evidence>
<sequence length="221" mass="23357">MFFAFIIFALPAPKASAAFRQGDTGADVAAIQEKLLLNGYDIGVPDGVYGAQTIAAVKKYQASAGLTADGIIGEATYSSLMGADLPSNRSGSGVSRGFGGSLVRSLISTAFRYMGVPYVWGGSNPWGFDCSGFTQYVFAQMGISIPRTADVQYYNNTKISMDDLQAGDLVFFQTYESGPSHCGIYIGGGQFIHASTSSGVSVASLSDGYWSSRYWGASRVI</sequence>
<dbReference type="AlphaFoldDB" id="A0A644V635"/>
<dbReference type="InterPro" id="IPR002477">
    <property type="entry name" value="Peptidoglycan-bd-like"/>
</dbReference>
<proteinExistence type="inferred from homology"/>
<dbReference type="GO" id="GO:0008234">
    <property type="term" value="F:cysteine-type peptidase activity"/>
    <property type="evidence" value="ECO:0007669"/>
    <property type="project" value="UniProtKB-KW"/>
</dbReference>
<dbReference type="InterPro" id="IPR051202">
    <property type="entry name" value="Peptidase_C40"/>
</dbReference>
<dbReference type="PANTHER" id="PTHR47053">
    <property type="entry name" value="MUREIN DD-ENDOPEPTIDASE MEPH-RELATED"/>
    <property type="match status" value="1"/>
</dbReference>
<evidence type="ECO:0000256" key="4">
    <source>
        <dbReference type="ARBA" id="ARBA00022807"/>
    </source>
</evidence>
<dbReference type="Gene3D" id="1.10.101.10">
    <property type="entry name" value="PGBD-like superfamily/PGBD"/>
    <property type="match status" value="1"/>
</dbReference>
<dbReference type="Pfam" id="PF01471">
    <property type="entry name" value="PG_binding_1"/>
    <property type="match status" value="1"/>
</dbReference>
<keyword evidence="4" id="KW-0788">Thiol protease</keyword>
<keyword evidence="3" id="KW-0378">Hydrolase</keyword>
<reference evidence="6" key="1">
    <citation type="submission" date="2019-08" db="EMBL/GenBank/DDBJ databases">
        <authorList>
            <person name="Kucharzyk K."/>
            <person name="Murdoch R.W."/>
            <person name="Higgins S."/>
            <person name="Loffler F."/>
        </authorList>
    </citation>
    <scope>NUCLEOTIDE SEQUENCE</scope>
</reference>
<name>A0A644V635_9ZZZZ</name>
<dbReference type="InterPro" id="IPR038765">
    <property type="entry name" value="Papain-like_cys_pep_sf"/>
</dbReference>